<evidence type="ECO:0000313" key="2">
    <source>
        <dbReference type="Proteomes" id="UP001200145"/>
    </source>
</evidence>
<comment type="caution">
    <text evidence="1">The sequence shown here is derived from an EMBL/GenBank/DDBJ whole genome shotgun (WGS) entry which is preliminary data.</text>
</comment>
<gene>
    <name evidence="1" type="ORF">L0U88_16135</name>
</gene>
<accession>A0ABS9BNJ8</accession>
<proteinExistence type="predicted"/>
<sequence length="300" mass="34430">MKKKTLFLLIAVVLTVVIVLLFTLSKAESYEVSIGLSFNRTLEQLQDSTRRKAWFNPTVNAEKITIESVSKNPLITSLVFKQENRQQLFNWIASPEPGNEYFTLLRLQYKTSWWDWLRGGNELEKLAIENTNRLEAFTKDVKAFYGYEIRTTNVQDSTLLYGTLVTSKADRPANTVRLFNQLIQYAQARNADFSGTAICNFENKSSDSILIKASIGIRNPAAIPASSMYQVKRMPFGKNLLEMDYVGPFGEISKGYRALEQFRDDHNFKSMAIPYQEYPDPGQPYSDSQQVTLRLYYPVF</sequence>
<dbReference type="RefSeq" id="WP_234867135.1">
    <property type="nucleotide sequence ID" value="NZ_JAKEVY010000004.1"/>
</dbReference>
<reference evidence="1 2" key="1">
    <citation type="submission" date="2022-01" db="EMBL/GenBank/DDBJ databases">
        <title>Flavihumibacter sp. nov., isolated from sediment of a river.</title>
        <authorList>
            <person name="Liu H."/>
        </authorList>
    </citation>
    <scope>NUCLEOTIDE SEQUENCE [LARGE SCALE GENOMIC DNA]</scope>
    <source>
        <strain evidence="1 2">RY-1</strain>
    </source>
</reference>
<dbReference type="EMBL" id="JAKEVY010000004">
    <property type="protein sequence ID" value="MCF1716171.1"/>
    <property type="molecule type" value="Genomic_DNA"/>
</dbReference>
<organism evidence="1 2">
    <name type="scientific">Flavihumibacter fluminis</name>
    <dbReference type="NCBI Taxonomy" id="2909236"/>
    <lineage>
        <taxon>Bacteria</taxon>
        <taxon>Pseudomonadati</taxon>
        <taxon>Bacteroidota</taxon>
        <taxon>Chitinophagia</taxon>
        <taxon>Chitinophagales</taxon>
        <taxon>Chitinophagaceae</taxon>
        <taxon>Flavihumibacter</taxon>
    </lineage>
</organism>
<dbReference type="Gene3D" id="3.20.80.10">
    <property type="entry name" value="Regulatory factor, effector binding domain"/>
    <property type="match status" value="1"/>
</dbReference>
<evidence type="ECO:0000313" key="1">
    <source>
        <dbReference type="EMBL" id="MCF1716171.1"/>
    </source>
</evidence>
<keyword evidence="2" id="KW-1185">Reference proteome</keyword>
<evidence type="ECO:0008006" key="3">
    <source>
        <dbReference type="Google" id="ProtNLM"/>
    </source>
</evidence>
<name>A0ABS9BNJ8_9BACT</name>
<protein>
    <recommendedName>
        <fullName evidence="3">Effector-binding domain-containing protein</fullName>
    </recommendedName>
</protein>
<dbReference type="Proteomes" id="UP001200145">
    <property type="component" value="Unassembled WGS sequence"/>
</dbReference>
<dbReference type="InterPro" id="IPR011256">
    <property type="entry name" value="Reg_factor_effector_dom_sf"/>
</dbReference>